<organism evidence="8 9">
    <name type="scientific">Microcella humidisoli</name>
    <dbReference type="NCBI Taxonomy" id="2963406"/>
    <lineage>
        <taxon>Bacteria</taxon>
        <taxon>Bacillati</taxon>
        <taxon>Actinomycetota</taxon>
        <taxon>Actinomycetes</taxon>
        <taxon>Micrococcales</taxon>
        <taxon>Microbacteriaceae</taxon>
        <taxon>Microcella</taxon>
    </lineage>
</organism>
<feature type="transmembrane region" description="Helical" evidence="6">
    <location>
        <begin position="114"/>
        <end position="138"/>
    </location>
</feature>
<name>A0ABY5FYG4_9MICO</name>
<dbReference type="InterPro" id="IPR058533">
    <property type="entry name" value="Cation_efflux_TM"/>
</dbReference>
<dbReference type="SUPFAM" id="SSF161111">
    <property type="entry name" value="Cation efflux protein transmembrane domain-like"/>
    <property type="match status" value="1"/>
</dbReference>
<evidence type="ECO:0000256" key="6">
    <source>
        <dbReference type="SAM" id="Phobius"/>
    </source>
</evidence>
<feature type="domain" description="Cation efflux protein transmembrane" evidence="7">
    <location>
        <begin position="18"/>
        <end position="214"/>
    </location>
</feature>
<gene>
    <name evidence="8" type="ORF">NNL39_03355</name>
</gene>
<keyword evidence="3 6" id="KW-0812">Transmembrane</keyword>
<keyword evidence="4 6" id="KW-1133">Transmembrane helix</keyword>
<keyword evidence="9" id="KW-1185">Reference proteome</keyword>
<evidence type="ECO:0000259" key="7">
    <source>
        <dbReference type="Pfam" id="PF01545"/>
    </source>
</evidence>
<dbReference type="InterPro" id="IPR050291">
    <property type="entry name" value="CDF_Transporter"/>
</dbReference>
<evidence type="ECO:0000256" key="1">
    <source>
        <dbReference type="ARBA" id="ARBA00004141"/>
    </source>
</evidence>
<feature type="transmembrane region" description="Helical" evidence="6">
    <location>
        <begin position="189"/>
        <end position="206"/>
    </location>
</feature>
<dbReference type="InterPro" id="IPR027469">
    <property type="entry name" value="Cation_efflux_TMD_sf"/>
</dbReference>
<feature type="transmembrane region" description="Helical" evidence="6">
    <location>
        <begin position="14"/>
        <end position="34"/>
    </location>
</feature>
<dbReference type="PANTHER" id="PTHR43840">
    <property type="entry name" value="MITOCHONDRIAL METAL TRANSPORTER 1-RELATED"/>
    <property type="match status" value="1"/>
</dbReference>
<feature type="transmembrane region" description="Helical" evidence="6">
    <location>
        <begin position="80"/>
        <end position="108"/>
    </location>
</feature>
<sequence>MTTPAAPALTERSALMQSVVVALVISAIAVVGGLAVGSRIIVFDGVYGIIGLSLTWISLRASRAVESGPSARYPFGRESLTPFAIMLQGVAMLGTLLIAAVDAVVLILDGGSDVAPISVVIYGLLSAVVSGIFAAHLLRRSGGSELVRVEALQWRAGAVRNAVMVIGATVAVLIASTSFGGLVRFLDPVLVLVAVAMLAPIPIRFLRSGIYELLEGAPSPEVQQRVLAEVEAIRARHGLGDPYIRMTKLGRKLYLQIDIVVEPGTWTIEGQDAVRRELLAGLDTLGYELWASIDLTTDRSLAE</sequence>
<reference evidence="8" key="1">
    <citation type="submission" date="2022-07" db="EMBL/GenBank/DDBJ databases">
        <title>Taxonomic analysis of Microcella humidisoli nov. sp., isolated from riverside soil.</title>
        <authorList>
            <person name="Molina K.M."/>
            <person name="Kim S.B."/>
        </authorList>
    </citation>
    <scope>NUCLEOTIDE SEQUENCE</scope>
    <source>
        <strain evidence="8">MMS21-STM10</strain>
    </source>
</reference>
<dbReference type="PANTHER" id="PTHR43840:SF15">
    <property type="entry name" value="MITOCHONDRIAL METAL TRANSPORTER 1-RELATED"/>
    <property type="match status" value="1"/>
</dbReference>
<evidence type="ECO:0000256" key="4">
    <source>
        <dbReference type="ARBA" id="ARBA00022989"/>
    </source>
</evidence>
<accession>A0ABY5FYG4</accession>
<comment type="subcellular location">
    <subcellularLocation>
        <location evidence="1">Membrane</location>
        <topology evidence="1">Multi-pass membrane protein</topology>
    </subcellularLocation>
</comment>
<keyword evidence="5 6" id="KW-0472">Membrane</keyword>
<evidence type="ECO:0000256" key="2">
    <source>
        <dbReference type="ARBA" id="ARBA00022448"/>
    </source>
</evidence>
<evidence type="ECO:0000313" key="8">
    <source>
        <dbReference type="EMBL" id="UTT63161.1"/>
    </source>
</evidence>
<feature type="transmembrane region" description="Helical" evidence="6">
    <location>
        <begin position="159"/>
        <end position="183"/>
    </location>
</feature>
<evidence type="ECO:0000313" key="9">
    <source>
        <dbReference type="Proteomes" id="UP001060039"/>
    </source>
</evidence>
<dbReference type="Proteomes" id="UP001060039">
    <property type="component" value="Chromosome"/>
</dbReference>
<evidence type="ECO:0000256" key="5">
    <source>
        <dbReference type="ARBA" id="ARBA00023136"/>
    </source>
</evidence>
<dbReference type="Pfam" id="PF01545">
    <property type="entry name" value="Cation_efflux"/>
    <property type="match status" value="1"/>
</dbReference>
<dbReference type="EMBL" id="CP101497">
    <property type="protein sequence ID" value="UTT63161.1"/>
    <property type="molecule type" value="Genomic_DNA"/>
</dbReference>
<dbReference type="Gene3D" id="1.20.1510.10">
    <property type="entry name" value="Cation efflux protein transmembrane domain"/>
    <property type="match status" value="1"/>
</dbReference>
<protein>
    <submittedName>
        <fullName evidence="8">Cation transporter</fullName>
    </submittedName>
</protein>
<dbReference type="RefSeq" id="WP_255160294.1">
    <property type="nucleotide sequence ID" value="NZ_CP101497.1"/>
</dbReference>
<evidence type="ECO:0000256" key="3">
    <source>
        <dbReference type="ARBA" id="ARBA00022692"/>
    </source>
</evidence>
<feature type="transmembrane region" description="Helical" evidence="6">
    <location>
        <begin position="40"/>
        <end position="59"/>
    </location>
</feature>
<proteinExistence type="predicted"/>
<keyword evidence="2" id="KW-0813">Transport</keyword>